<evidence type="ECO:0000256" key="1">
    <source>
        <dbReference type="SAM" id="Coils"/>
    </source>
</evidence>
<organism evidence="3 4">
    <name type="scientific">Anaeramoeba flamelloides</name>
    <dbReference type="NCBI Taxonomy" id="1746091"/>
    <lineage>
        <taxon>Eukaryota</taxon>
        <taxon>Metamonada</taxon>
        <taxon>Anaeramoebidae</taxon>
        <taxon>Anaeramoeba</taxon>
    </lineage>
</organism>
<proteinExistence type="predicted"/>
<reference evidence="3" key="1">
    <citation type="submission" date="2022-08" db="EMBL/GenBank/DDBJ databases">
        <title>Novel sulfate-reducing endosymbionts in the free-living metamonad Anaeramoeba.</title>
        <authorList>
            <person name="Jerlstrom-Hultqvist J."/>
            <person name="Cepicka I."/>
            <person name="Gallot-Lavallee L."/>
            <person name="Salas-Leiva D."/>
            <person name="Curtis B.A."/>
            <person name="Zahonova K."/>
            <person name="Pipaliya S."/>
            <person name="Dacks J."/>
            <person name="Roger A.J."/>
        </authorList>
    </citation>
    <scope>NUCLEOTIDE SEQUENCE</scope>
    <source>
        <strain evidence="3">Schooner1</strain>
    </source>
</reference>
<evidence type="ECO:0000313" key="3">
    <source>
        <dbReference type="EMBL" id="KAJ6254388.1"/>
    </source>
</evidence>
<feature type="region of interest" description="Disordered" evidence="2">
    <location>
        <begin position="153"/>
        <end position="184"/>
    </location>
</feature>
<dbReference type="Proteomes" id="UP001150062">
    <property type="component" value="Unassembled WGS sequence"/>
</dbReference>
<keyword evidence="1" id="KW-0175">Coiled coil</keyword>
<keyword evidence="4" id="KW-1185">Reference proteome</keyword>
<evidence type="ECO:0000313" key="4">
    <source>
        <dbReference type="Proteomes" id="UP001150062"/>
    </source>
</evidence>
<comment type="caution">
    <text evidence="3">The sequence shown here is derived from an EMBL/GenBank/DDBJ whole genome shotgun (WGS) entry which is preliminary data.</text>
</comment>
<feature type="region of interest" description="Disordered" evidence="2">
    <location>
        <begin position="301"/>
        <end position="350"/>
    </location>
</feature>
<gene>
    <name evidence="3" type="ORF">M0813_01224</name>
</gene>
<protein>
    <submittedName>
        <fullName evidence="3">Uncharacterized protein</fullName>
    </submittedName>
</protein>
<feature type="compositionally biased region" description="Basic and acidic residues" evidence="2">
    <location>
        <begin position="326"/>
        <end position="337"/>
    </location>
</feature>
<feature type="coiled-coil region" evidence="1">
    <location>
        <begin position="194"/>
        <end position="224"/>
    </location>
</feature>
<name>A0ABQ8ZBX8_9EUKA</name>
<dbReference type="EMBL" id="JAOAOG010000021">
    <property type="protein sequence ID" value="KAJ6254388.1"/>
    <property type="molecule type" value="Genomic_DNA"/>
</dbReference>
<accession>A0ABQ8ZBX8</accession>
<evidence type="ECO:0000256" key="2">
    <source>
        <dbReference type="SAM" id="MobiDB-lite"/>
    </source>
</evidence>
<sequence>MDNSKKKQLDRAIHKIAKYKKKKYYQSQKTEFEEIIKDPELQQMCLNLRIIGDKCKLIAELSKVLPGYEEKIDLKKQSCAFTEEFYKIFAHIWCIKIDSVHDTISRALEKIEIFPQKGEKKFNGNKTTSITRNRRKKRQVEIKIGGSSQEKFKEKMKCRSESLGASSNKKPTIKKKNQSEPKKHTAIDSFMGNYKGYEKEKQVKMQEENEKENKEENIQNTMDIETDYSDEEKTTPYDSGITGKQNKFFDEKQEELSEISLEQLLDEEEKSKNIELNFEFSDDSFIPKFFDYVDIITETESLDGESQNNSQDRYIPQGYLIPESSESEHSNDEKQSDLDYNFDWKSQNKY</sequence>